<reference evidence="3" key="2">
    <citation type="submission" date="2019-08" db="EMBL/GenBank/DDBJ databases">
        <title>Investigation of anaerobic lignin degradation for improved lignocellulosic biofuels.</title>
        <authorList>
            <person name="Deangelis K.PhD."/>
        </authorList>
    </citation>
    <scope>NUCLEOTIDE SEQUENCE [LARGE SCALE GENOMIC DNA]</scope>
    <source>
        <strain evidence="3">128R</strain>
    </source>
</reference>
<evidence type="ECO:0000313" key="3">
    <source>
        <dbReference type="EMBL" id="TVZ72165.1"/>
    </source>
</evidence>
<keyword evidence="3" id="KW-0946">Virion</keyword>
<dbReference type="SMART" id="SM00972">
    <property type="entry name" value="SCPU"/>
    <property type="match status" value="1"/>
</dbReference>
<dbReference type="InterPro" id="IPR053167">
    <property type="entry name" value="Spore_coat_component"/>
</dbReference>
<organism evidence="3">
    <name type="scientific">Serratia fonticola</name>
    <dbReference type="NCBI Taxonomy" id="47917"/>
    <lineage>
        <taxon>Bacteria</taxon>
        <taxon>Pseudomonadati</taxon>
        <taxon>Pseudomonadota</taxon>
        <taxon>Gammaproteobacteria</taxon>
        <taxon>Enterobacterales</taxon>
        <taxon>Yersiniaceae</taxon>
        <taxon>Serratia</taxon>
    </lineage>
</organism>
<feature type="domain" description="Spore coat protein U/FanG" evidence="2">
    <location>
        <begin position="21"/>
        <end position="162"/>
    </location>
</feature>
<dbReference type="Pfam" id="PF05229">
    <property type="entry name" value="SCPU"/>
    <property type="match status" value="2"/>
</dbReference>
<accession>A0A542BNY5</accession>
<dbReference type="InterPro" id="IPR007893">
    <property type="entry name" value="Spore_coat_U/FanG"/>
</dbReference>
<evidence type="ECO:0000259" key="2">
    <source>
        <dbReference type="Pfam" id="PF05229"/>
    </source>
</evidence>
<keyword evidence="1" id="KW-0732">Signal</keyword>
<reference evidence="3" key="1">
    <citation type="submission" date="2019-06" db="EMBL/GenBank/DDBJ databases">
        <authorList>
            <person name="Deangelis K."/>
            <person name="Huntemann M."/>
            <person name="Clum A."/>
            <person name="Pillay M."/>
            <person name="Palaniappan K."/>
            <person name="Varghese N."/>
            <person name="Mikhailova N."/>
            <person name="Stamatis D."/>
            <person name="Reddy T."/>
            <person name="Daum C."/>
            <person name="Shapiro N."/>
            <person name="Ivanova N."/>
            <person name="Kyrpides N."/>
            <person name="Woyke T."/>
        </authorList>
    </citation>
    <scope>NUCLEOTIDE SEQUENCE [LARGE SCALE GENOMIC DNA]</scope>
    <source>
        <strain evidence="3">128R</strain>
    </source>
</reference>
<comment type="caution">
    <text evidence="3">The sequence shown here is derived from an EMBL/GenBank/DDBJ whole genome shotgun (WGS) entry which is preliminary data.</text>
</comment>
<feature type="signal peptide" evidence="1">
    <location>
        <begin position="1"/>
        <end position="24"/>
    </location>
</feature>
<sequence>MYKKVVMLAVFILVAAWGTSSAKAACSTPVVNGAFGSVTSFVVNSTASTSSGSLSVNCGSSLLTVFNSDTISVQLTGSTYSSGTQAVMQAAGNSSDSIPITVCLSTQNCATPMTIGAAATTFNSSQLGLFLIPGGKNFTLPLFFATQPGQTVAAGTYTTTLTFLTNWNICTGLGVGIGGIQICILSQQGPATLSLTVTLVVTNDCTTITAPALSFGSAALLSSFNSVTQTISVTCTKGSVYTVGLDNGAHAVNGVRNMASGSNLISYDIYQSTTSNRWGSSIAAQRWSSTTASSVSTNQLIRNFNYTASILSGQTTPVAGSYSDTITVDLSF</sequence>
<dbReference type="EMBL" id="VISQ01000001">
    <property type="protein sequence ID" value="TVZ72165.1"/>
    <property type="molecule type" value="Genomic_DNA"/>
</dbReference>
<feature type="domain" description="Spore coat protein U/FanG" evidence="2">
    <location>
        <begin position="192"/>
        <end position="328"/>
    </location>
</feature>
<dbReference type="OrthoDB" id="6505076at2"/>
<dbReference type="AlphaFoldDB" id="A0A542BNY5"/>
<keyword evidence="3" id="KW-0167">Capsid protein</keyword>
<feature type="chain" id="PRO_5022226312" evidence="1">
    <location>
        <begin position="25"/>
        <end position="332"/>
    </location>
</feature>
<evidence type="ECO:0000256" key="1">
    <source>
        <dbReference type="SAM" id="SignalP"/>
    </source>
</evidence>
<dbReference type="PANTHER" id="PTHR37089:SF1">
    <property type="entry name" value="MEMBRANE PROTEIN"/>
    <property type="match status" value="1"/>
</dbReference>
<proteinExistence type="predicted"/>
<gene>
    <name evidence="3" type="ORF">FHU10_4833</name>
</gene>
<dbReference type="PANTHER" id="PTHR37089">
    <property type="entry name" value="PROTEIN U-RELATED"/>
    <property type="match status" value="1"/>
</dbReference>
<protein>
    <submittedName>
        <fullName evidence="3">Spore coat protein U-like protein</fullName>
    </submittedName>
</protein>
<name>A0A542BNY5_SERFO</name>